<feature type="transmembrane region" description="Helical" evidence="1">
    <location>
        <begin position="338"/>
        <end position="356"/>
    </location>
</feature>
<comment type="caution">
    <text evidence="3">The sequence shown here is derived from an EMBL/GenBank/DDBJ whole genome shotgun (WGS) entry which is preliminary data.</text>
</comment>
<gene>
    <name evidence="3" type="ORF">SAY86_001297</name>
</gene>
<evidence type="ECO:0000259" key="2">
    <source>
        <dbReference type="Pfam" id="PF07786"/>
    </source>
</evidence>
<accession>A0AAN7MCD3</accession>
<dbReference type="EMBL" id="JAXQNO010000002">
    <property type="protein sequence ID" value="KAK4803094.1"/>
    <property type="molecule type" value="Genomic_DNA"/>
</dbReference>
<dbReference type="InterPro" id="IPR012429">
    <property type="entry name" value="HGSNAT_cat"/>
</dbReference>
<evidence type="ECO:0000313" key="4">
    <source>
        <dbReference type="Proteomes" id="UP001346149"/>
    </source>
</evidence>
<feature type="transmembrane region" description="Helical" evidence="1">
    <location>
        <begin position="119"/>
        <end position="138"/>
    </location>
</feature>
<keyword evidence="4" id="KW-1185">Reference proteome</keyword>
<feature type="transmembrane region" description="Helical" evidence="1">
    <location>
        <begin position="183"/>
        <end position="206"/>
    </location>
</feature>
<feature type="transmembrane region" description="Helical" evidence="1">
    <location>
        <begin position="227"/>
        <end position="245"/>
    </location>
</feature>
<keyword evidence="1" id="KW-1133">Transmembrane helix</keyword>
<evidence type="ECO:0000256" key="1">
    <source>
        <dbReference type="SAM" id="Phobius"/>
    </source>
</evidence>
<dbReference type="Pfam" id="PF07786">
    <property type="entry name" value="HGSNAT_cat"/>
    <property type="match status" value="1"/>
</dbReference>
<feature type="transmembrane region" description="Helical" evidence="1">
    <location>
        <begin position="363"/>
        <end position="381"/>
    </location>
</feature>
<name>A0AAN7MCD3_TRANT</name>
<protein>
    <recommendedName>
        <fullName evidence="2">Heparan-alpha-glucosaminide N-acetyltransferase catalytic domain-containing protein</fullName>
    </recommendedName>
</protein>
<feature type="domain" description="Heparan-alpha-glucosaminide N-acetyltransferase catalytic" evidence="2">
    <location>
        <begin position="78"/>
        <end position="202"/>
    </location>
</feature>
<sequence length="386" mass="42856">MAVVTCGYVPVKPDEEDYRLSGSRRRHDTIPRPDDHHFSAMEEGCALRAFLEDGRKPFEIEQDLKPRQIDSGDQRPRRLSSLDVFRGLTVILMILVDDAGGILPAINHSPWDGVTLADFVMPFFLFMVGVSIALAYKILPSKLVATKTAILRACKLLLIGLFVQGGFLHGINDLSYGVDISRIRWMGVLQRIAVAYLVAALCEIWLKDETDPSTKIVSLFTKYKLQWVLSFVITVIYMSLLYGLFVPDWQYIVPSTATNSSAPVTFSVKCGLRGDTSPACNAVGMIDRKVLGINHLYRKPIYLRIKQCSTKSPANGPLPPNAPSWCQAPFDPEGLLRLSPSSVYLTLPCVIIPGISTEIDMRLWLILCPDAIISAYMIMALPPNLA</sequence>
<feature type="transmembrane region" description="Helical" evidence="1">
    <location>
        <begin position="84"/>
        <end position="107"/>
    </location>
</feature>
<feature type="transmembrane region" description="Helical" evidence="1">
    <location>
        <begin position="150"/>
        <end position="171"/>
    </location>
</feature>
<keyword evidence="1" id="KW-0472">Membrane</keyword>
<proteinExistence type="predicted"/>
<dbReference type="PANTHER" id="PTHR31061">
    <property type="entry name" value="LD22376P"/>
    <property type="match status" value="1"/>
</dbReference>
<dbReference type="Proteomes" id="UP001346149">
    <property type="component" value="Unassembled WGS sequence"/>
</dbReference>
<dbReference type="AlphaFoldDB" id="A0AAN7MCD3"/>
<keyword evidence="1" id="KW-0812">Transmembrane</keyword>
<organism evidence="3 4">
    <name type="scientific">Trapa natans</name>
    <name type="common">Water chestnut</name>
    <dbReference type="NCBI Taxonomy" id="22666"/>
    <lineage>
        <taxon>Eukaryota</taxon>
        <taxon>Viridiplantae</taxon>
        <taxon>Streptophyta</taxon>
        <taxon>Embryophyta</taxon>
        <taxon>Tracheophyta</taxon>
        <taxon>Spermatophyta</taxon>
        <taxon>Magnoliopsida</taxon>
        <taxon>eudicotyledons</taxon>
        <taxon>Gunneridae</taxon>
        <taxon>Pentapetalae</taxon>
        <taxon>rosids</taxon>
        <taxon>malvids</taxon>
        <taxon>Myrtales</taxon>
        <taxon>Lythraceae</taxon>
        <taxon>Trapa</taxon>
    </lineage>
</organism>
<dbReference type="PANTHER" id="PTHR31061:SF24">
    <property type="entry name" value="LD22376P"/>
    <property type="match status" value="1"/>
</dbReference>
<reference evidence="3 4" key="1">
    <citation type="journal article" date="2023" name="Hortic Res">
        <title>Pangenome of water caltrop reveals structural variations and asymmetric subgenome divergence after allopolyploidization.</title>
        <authorList>
            <person name="Zhang X."/>
            <person name="Chen Y."/>
            <person name="Wang L."/>
            <person name="Yuan Y."/>
            <person name="Fang M."/>
            <person name="Shi L."/>
            <person name="Lu R."/>
            <person name="Comes H.P."/>
            <person name="Ma Y."/>
            <person name="Chen Y."/>
            <person name="Huang G."/>
            <person name="Zhou Y."/>
            <person name="Zheng Z."/>
            <person name="Qiu Y."/>
        </authorList>
    </citation>
    <scope>NUCLEOTIDE SEQUENCE [LARGE SCALE GENOMIC DNA]</scope>
    <source>
        <strain evidence="3">F231</strain>
    </source>
</reference>
<evidence type="ECO:0000313" key="3">
    <source>
        <dbReference type="EMBL" id="KAK4803094.1"/>
    </source>
</evidence>